<dbReference type="FunCoup" id="A0A7J7CZC3">
    <property type="interactions" value="521"/>
</dbReference>
<dbReference type="OrthoDB" id="1926132at2759"/>
<evidence type="ECO:0000313" key="1">
    <source>
        <dbReference type="EMBL" id="KAF5739319.1"/>
    </source>
</evidence>
<dbReference type="EMBL" id="JAAARO010000012">
    <property type="protein sequence ID" value="KAF5739319.1"/>
    <property type="molecule type" value="Genomic_DNA"/>
</dbReference>
<comment type="caution">
    <text evidence="1">The sequence shown here is derived from an EMBL/GenBank/DDBJ whole genome shotgun (WGS) entry which is preliminary data.</text>
</comment>
<gene>
    <name evidence="1" type="ORF">HS088_TW12G00523</name>
</gene>
<protein>
    <recommendedName>
        <fullName evidence="3">Syringolide-induced protein 14-1-1</fullName>
    </recommendedName>
</protein>
<organism evidence="1 2">
    <name type="scientific">Tripterygium wilfordii</name>
    <name type="common">Thunder God vine</name>
    <dbReference type="NCBI Taxonomy" id="458696"/>
    <lineage>
        <taxon>Eukaryota</taxon>
        <taxon>Viridiplantae</taxon>
        <taxon>Streptophyta</taxon>
        <taxon>Embryophyta</taxon>
        <taxon>Tracheophyta</taxon>
        <taxon>Spermatophyta</taxon>
        <taxon>Magnoliopsida</taxon>
        <taxon>eudicotyledons</taxon>
        <taxon>Gunneridae</taxon>
        <taxon>Pentapetalae</taxon>
        <taxon>rosids</taxon>
        <taxon>fabids</taxon>
        <taxon>Celastrales</taxon>
        <taxon>Celastraceae</taxon>
        <taxon>Tripterygium</taxon>
    </lineage>
</organism>
<name>A0A7J7CZC3_TRIWF</name>
<evidence type="ECO:0000313" key="2">
    <source>
        <dbReference type="Proteomes" id="UP000593562"/>
    </source>
</evidence>
<dbReference type="Proteomes" id="UP000593562">
    <property type="component" value="Unassembled WGS sequence"/>
</dbReference>
<dbReference type="InParanoid" id="A0A7J7CZC3"/>
<dbReference type="PANTHER" id="PTHR34779">
    <property type="entry name" value="OS09G0542900 PROTEIN"/>
    <property type="match status" value="1"/>
</dbReference>
<reference evidence="1 2" key="1">
    <citation type="journal article" date="2020" name="Nat. Commun.">
        <title>Genome of Tripterygium wilfordii and identification of cytochrome P450 involved in triptolide biosynthesis.</title>
        <authorList>
            <person name="Tu L."/>
            <person name="Su P."/>
            <person name="Zhang Z."/>
            <person name="Gao L."/>
            <person name="Wang J."/>
            <person name="Hu T."/>
            <person name="Zhou J."/>
            <person name="Zhang Y."/>
            <person name="Zhao Y."/>
            <person name="Liu Y."/>
            <person name="Song Y."/>
            <person name="Tong Y."/>
            <person name="Lu Y."/>
            <person name="Yang J."/>
            <person name="Xu C."/>
            <person name="Jia M."/>
            <person name="Peters R.J."/>
            <person name="Huang L."/>
            <person name="Gao W."/>
        </authorList>
    </citation>
    <scope>NUCLEOTIDE SEQUENCE [LARGE SCALE GENOMIC DNA]</scope>
    <source>
        <strain evidence="2">cv. XIE 37</strain>
        <tissue evidence="1">Leaf</tissue>
    </source>
</reference>
<accession>A0A7J7CZC3</accession>
<dbReference type="PANTHER" id="PTHR34779:SF1">
    <property type="entry name" value="OS09G0542900 PROTEIN"/>
    <property type="match status" value="1"/>
</dbReference>
<evidence type="ECO:0008006" key="3">
    <source>
        <dbReference type="Google" id="ProtNLM"/>
    </source>
</evidence>
<dbReference type="AlphaFoldDB" id="A0A7J7CZC3"/>
<dbReference type="InterPro" id="IPR038796">
    <property type="entry name" value="At1g76070-like"/>
</dbReference>
<sequence length="242" mass="27584">MENKQARGHKNNILKLLPRAASAVNFYNPIPFSPGRDHKIRHSDNIHKLRTRGFSGPIASIIPAEARRKLRSDDFYEAQEEPTSPKISCMGQIKQYKHKKMTKNDKKITKPREDMKSTLFSPKVQASKIKRIFVGRTKPPRKSEKLDRAPSLSKMKQFASGRNHRSIADFDWTAQIAPEESGDGDYYSDEEGEEEEVVIPFSAPIAVVGGVALQPKKEINLWKKRNMNPPRPLQLNSRIRAN</sequence>
<proteinExistence type="predicted"/>
<keyword evidence="2" id="KW-1185">Reference proteome</keyword>